<dbReference type="Pfam" id="PF00107">
    <property type="entry name" value="ADH_zinc_N"/>
    <property type="match status" value="1"/>
</dbReference>
<dbReference type="PROSITE" id="PS01162">
    <property type="entry name" value="QOR_ZETA_CRYSTAL"/>
    <property type="match status" value="1"/>
</dbReference>
<dbReference type="InterPro" id="IPR013154">
    <property type="entry name" value="ADH-like_N"/>
</dbReference>
<evidence type="ECO:0000313" key="3">
    <source>
        <dbReference type="Proteomes" id="UP000054558"/>
    </source>
</evidence>
<feature type="domain" description="Enoyl reductase (ER)" evidence="1">
    <location>
        <begin position="19"/>
        <end position="335"/>
    </location>
</feature>
<proteinExistence type="predicted"/>
<dbReference type="InterPro" id="IPR036291">
    <property type="entry name" value="NAD(P)-bd_dom_sf"/>
</dbReference>
<dbReference type="GO" id="GO:0008270">
    <property type="term" value="F:zinc ion binding"/>
    <property type="evidence" value="ECO:0007669"/>
    <property type="project" value="InterPro"/>
</dbReference>
<dbReference type="Proteomes" id="UP000054558">
    <property type="component" value="Unassembled WGS sequence"/>
</dbReference>
<dbReference type="Pfam" id="PF08240">
    <property type="entry name" value="ADH_N"/>
    <property type="match status" value="1"/>
</dbReference>
<sequence>MRALVCNRLGDPTQPPAPGAVLSVDTNHKPPQLPKDGVRIKVAAASVNFADTLLVQGKYQEKLPLPFIPGSEVSGTVTEVGPKVSRVRVGDKVCAVLLGGGAFAEEAVANQSAVFPLPPGSDEVAAAGLPVAFGTSHLGLIYRARLQPGQMLLVLGAGGGVGTAAVQIGKKVGATVIAVAQGGEKASMLRELGADCVVDTAQTPDLRKEVQKYLKERGAKGVDVVYDPVGGKQFKDALRVVKWGAQIVIIGFASGEIPAVPANIVMVKNVTVHGLYWGSHMQHAPKVLLESMKELMGWYRDGSIKVQVSQKYSLEEGHKAFAALMRREARGKVLVLPGGGGASKSSGGEEMGAPVLGWAGGASMTSKL</sequence>
<dbReference type="CDD" id="cd08241">
    <property type="entry name" value="QOR1"/>
    <property type="match status" value="1"/>
</dbReference>
<accession>A0A1Y1HZC4</accession>
<dbReference type="AlphaFoldDB" id="A0A1Y1HZC4"/>
<dbReference type="SUPFAM" id="SSF51735">
    <property type="entry name" value="NAD(P)-binding Rossmann-fold domains"/>
    <property type="match status" value="1"/>
</dbReference>
<dbReference type="OMA" id="CDIRGVF"/>
<reference evidence="2 3" key="1">
    <citation type="journal article" date="2014" name="Nat. Commun.">
        <title>Klebsormidium flaccidum genome reveals primary factors for plant terrestrial adaptation.</title>
        <authorList>
            <person name="Hori K."/>
            <person name="Maruyama F."/>
            <person name="Fujisawa T."/>
            <person name="Togashi T."/>
            <person name="Yamamoto N."/>
            <person name="Seo M."/>
            <person name="Sato S."/>
            <person name="Yamada T."/>
            <person name="Mori H."/>
            <person name="Tajima N."/>
            <person name="Moriyama T."/>
            <person name="Ikeuchi M."/>
            <person name="Watanabe M."/>
            <person name="Wada H."/>
            <person name="Kobayashi K."/>
            <person name="Saito M."/>
            <person name="Masuda T."/>
            <person name="Sasaki-Sekimoto Y."/>
            <person name="Mashiguchi K."/>
            <person name="Awai K."/>
            <person name="Shimojima M."/>
            <person name="Masuda S."/>
            <person name="Iwai M."/>
            <person name="Nobusawa T."/>
            <person name="Narise T."/>
            <person name="Kondo S."/>
            <person name="Saito H."/>
            <person name="Sato R."/>
            <person name="Murakawa M."/>
            <person name="Ihara Y."/>
            <person name="Oshima-Yamada Y."/>
            <person name="Ohtaka K."/>
            <person name="Satoh M."/>
            <person name="Sonobe K."/>
            <person name="Ishii M."/>
            <person name="Ohtani R."/>
            <person name="Kanamori-Sato M."/>
            <person name="Honoki R."/>
            <person name="Miyazaki D."/>
            <person name="Mochizuki H."/>
            <person name="Umetsu J."/>
            <person name="Higashi K."/>
            <person name="Shibata D."/>
            <person name="Kamiya Y."/>
            <person name="Sato N."/>
            <person name="Nakamura Y."/>
            <person name="Tabata S."/>
            <person name="Ida S."/>
            <person name="Kurokawa K."/>
            <person name="Ohta H."/>
        </authorList>
    </citation>
    <scope>NUCLEOTIDE SEQUENCE [LARGE SCALE GENOMIC DNA]</scope>
    <source>
        <strain evidence="2 3">NIES-2285</strain>
    </source>
</reference>
<dbReference type="Gene3D" id="3.90.180.10">
    <property type="entry name" value="Medium-chain alcohol dehydrogenases, catalytic domain"/>
    <property type="match status" value="1"/>
</dbReference>
<keyword evidence="3" id="KW-1185">Reference proteome</keyword>
<dbReference type="SUPFAM" id="SSF50129">
    <property type="entry name" value="GroES-like"/>
    <property type="match status" value="1"/>
</dbReference>
<dbReference type="InterPro" id="IPR051397">
    <property type="entry name" value="Zn-ADH-like_protein"/>
</dbReference>
<dbReference type="STRING" id="105231.A0A1Y1HZC4"/>
<evidence type="ECO:0000259" key="1">
    <source>
        <dbReference type="SMART" id="SM00829"/>
    </source>
</evidence>
<evidence type="ECO:0000313" key="2">
    <source>
        <dbReference type="EMBL" id="GAQ82281.1"/>
    </source>
</evidence>
<dbReference type="InterPro" id="IPR020843">
    <property type="entry name" value="ER"/>
</dbReference>
<dbReference type="InterPro" id="IPR002364">
    <property type="entry name" value="Quin_OxRdtase/zeta-crystal_CS"/>
</dbReference>
<protein>
    <submittedName>
        <fullName evidence="2">GroES-like zinc-binding alcohol dehydrogenase family protein</fullName>
    </submittedName>
</protein>
<dbReference type="SMART" id="SM00829">
    <property type="entry name" value="PKS_ER"/>
    <property type="match status" value="1"/>
</dbReference>
<dbReference type="InterPro" id="IPR013149">
    <property type="entry name" value="ADH-like_C"/>
</dbReference>
<gene>
    <name evidence="2" type="ORF">KFL_001060140</name>
</gene>
<dbReference type="PANTHER" id="PTHR43677:SF4">
    <property type="entry name" value="QUINONE OXIDOREDUCTASE-LIKE PROTEIN 2"/>
    <property type="match status" value="1"/>
</dbReference>
<dbReference type="OrthoDB" id="10257049at2759"/>
<organism evidence="2 3">
    <name type="scientific">Klebsormidium nitens</name>
    <name type="common">Green alga</name>
    <name type="synonym">Ulothrix nitens</name>
    <dbReference type="NCBI Taxonomy" id="105231"/>
    <lineage>
        <taxon>Eukaryota</taxon>
        <taxon>Viridiplantae</taxon>
        <taxon>Streptophyta</taxon>
        <taxon>Klebsormidiophyceae</taxon>
        <taxon>Klebsormidiales</taxon>
        <taxon>Klebsormidiaceae</taxon>
        <taxon>Klebsormidium</taxon>
    </lineage>
</organism>
<dbReference type="PANTHER" id="PTHR43677">
    <property type="entry name" value="SHORT-CHAIN DEHYDROGENASE/REDUCTASE"/>
    <property type="match status" value="1"/>
</dbReference>
<name>A0A1Y1HZC4_KLENI</name>
<dbReference type="GO" id="GO:0016491">
    <property type="term" value="F:oxidoreductase activity"/>
    <property type="evidence" value="ECO:0000318"/>
    <property type="project" value="GO_Central"/>
</dbReference>
<dbReference type="InterPro" id="IPR011032">
    <property type="entry name" value="GroES-like_sf"/>
</dbReference>
<dbReference type="EMBL" id="DF237055">
    <property type="protein sequence ID" value="GAQ82281.1"/>
    <property type="molecule type" value="Genomic_DNA"/>
</dbReference>
<dbReference type="Gene3D" id="3.40.50.720">
    <property type="entry name" value="NAD(P)-binding Rossmann-like Domain"/>
    <property type="match status" value="1"/>
</dbReference>